<accession>A0A2P8EDL3</accession>
<dbReference type="Pfam" id="PF13432">
    <property type="entry name" value="TPR_16"/>
    <property type="match status" value="1"/>
</dbReference>
<evidence type="ECO:0000256" key="2">
    <source>
        <dbReference type="ARBA" id="ARBA00022803"/>
    </source>
</evidence>
<dbReference type="PANTHER" id="PTHR44858">
    <property type="entry name" value="TETRATRICOPEPTIDE REPEAT PROTEIN 6"/>
    <property type="match status" value="1"/>
</dbReference>
<evidence type="ECO:0000313" key="5">
    <source>
        <dbReference type="Proteomes" id="UP000240708"/>
    </source>
</evidence>
<dbReference type="InterPro" id="IPR011990">
    <property type="entry name" value="TPR-like_helical_dom_sf"/>
</dbReference>
<dbReference type="OrthoDB" id="5508659at2"/>
<dbReference type="AlphaFoldDB" id="A0A2P8EDL3"/>
<dbReference type="SUPFAM" id="SSF48452">
    <property type="entry name" value="TPR-like"/>
    <property type="match status" value="1"/>
</dbReference>
<evidence type="ECO:0000256" key="3">
    <source>
        <dbReference type="PROSITE-ProRule" id="PRU00339"/>
    </source>
</evidence>
<dbReference type="Pfam" id="PF13414">
    <property type="entry name" value="TPR_11"/>
    <property type="match status" value="1"/>
</dbReference>
<dbReference type="InterPro" id="IPR019734">
    <property type="entry name" value="TPR_rpt"/>
</dbReference>
<dbReference type="Proteomes" id="UP000240708">
    <property type="component" value="Unassembled WGS sequence"/>
</dbReference>
<organism evidence="4 5">
    <name type="scientific">Cecembia rubra</name>
    <dbReference type="NCBI Taxonomy" id="1485585"/>
    <lineage>
        <taxon>Bacteria</taxon>
        <taxon>Pseudomonadati</taxon>
        <taxon>Bacteroidota</taxon>
        <taxon>Cytophagia</taxon>
        <taxon>Cytophagales</taxon>
        <taxon>Cyclobacteriaceae</taxon>
        <taxon>Cecembia</taxon>
    </lineage>
</organism>
<evidence type="ECO:0000256" key="1">
    <source>
        <dbReference type="ARBA" id="ARBA00022737"/>
    </source>
</evidence>
<dbReference type="Gene3D" id="1.25.40.10">
    <property type="entry name" value="Tetratricopeptide repeat domain"/>
    <property type="match status" value="2"/>
</dbReference>
<name>A0A2P8EDL3_9BACT</name>
<comment type="caution">
    <text evidence="4">The sequence shown here is derived from an EMBL/GenBank/DDBJ whole genome shotgun (WGS) entry which is preliminary data.</text>
</comment>
<feature type="repeat" description="TPR" evidence="3">
    <location>
        <begin position="34"/>
        <end position="67"/>
    </location>
</feature>
<feature type="repeat" description="TPR" evidence="3">
    <location>
        <begin position="102"/>
        <end position="135"/>
    </location>
</feature>
<dbReference type="PROSITE" id="PS50005">
    <property type="entry name" value="TPR"/>
    <property type="match status" value="3"/>
</dbReference>
<dbReference type="RefSeq" id="WP_106565626.1">
    <property type="nucleotide sequence ID" value="NZ_PYGF01000001.1"/>
</dbReference>
<keyword evidence="1" id="KW-0677">Repeat</keyword>
<keyword evidence="2 3" id="KW-0802">TPR repeat</keyword>
<gene>
    <name evidence="4" type="ORF">CLV48_101483</name>
</gene>
<evidence type="ECO:0000313" key="4">
    <source>
        <dbReference type="EMBL" id="PSL07551.1"/>
    </source>
</evidence>
<reference evidence="4 5" key="1">
    <citation type="submission" date="2018-03" db="EMBL/GenBank/DDBJ databases">
        <title>Genomic Encyclopedia of Archaeal and Bacterial Type Strains, Phase II (KMG-II): from individual species to whole genera.</title>
        <authorList>
            <person name="Goeker M."/>
        </authorList>
    </citation>
    <scope>NUCLEOTIDE SEQUENCE [LARGE SCALE GENOMIC DNA]</scope>
    <source>
        <strain evidence="4 5">DSM 28057</strain>
    </source>
</reference>
<dbReference type="PANTHER" id="PTHR44858:SF1">
    <property type="entry name" value="UDP-N-ACETYLGLUCOSAMINE--PEPTIDE N-ACETYLGLUCOSAMINYLTRANSFERASE SPINDLY-RELATED"/>
    <property type="match status" value="1"/>
</dbReference>
<sequence>MSNFDISIQFFKEGKFEEALVQINSCIDEDVSNPELYFFRARVQSRLGNLESALEDFDYLVNREPYNPNYISDRAVVLHLLKRNEEALDEFDRALNLEPFNAYRYSSRAYFKDRIGDLKGAIEDYEKAIELDPEDAVSYNNKGLVEEKLGYKEKSQRSFKKADDLIGYKSVPTNKVPEEITEKGEFPRIGNSSQNSEKSISGFEKLTFSKYLQTLKNVFTDKSTRHEFLNFIKAGFKKRAD</sequence>
<proteinExistence type="predicted"/>
<dbReference type="InterPro" id="IPR050498">
    <property type="entry name" value="Ycf3"/>
</dbReference>
<feature type="repeat" description="TPR" evidence="3">
    <location>
        <begin position="68"/>
        <end position="101"/>
    </location>
</feature>
<dbReference type="EMBL" id="PYGF01000001">
    <property type="protein sequence ID" value="PSL07551.1"/>
    <property type="molecule type" value="Genomic_DNA"/>
</dbReference>
<dbReference type="SMART" id="SM00028">
    <property type="entry name" value="TPR"/>
    <property type="match status" value="3"/>
</dbReference>
<protein>
    <submittedName>
        <fullName evidence="4">TPR repeat protein</fullName>
    </submittedName>
</protein>
<keyword evidence="5" id="KW-1185">Reference proteome</keyword>